<evidence type="ECO:0000313" key="2">
    <source>
        <dbReference type="EMBL" id="EGN97364.1"/>
    </source>
</evidence>
<dbReference type="Proteomes" id="UP000008063">
    <property type="component" value="Unassembled WGS sequence"/>
</dbReference>
<evidence type="ECO:0000256" key="1">
    <source>
        <dbReference type="SAM" id="MobiDB-lite"/>
    </source>
</evidence>
<proteinExistence type="predicted"/>
<dbReference type="EMBL" id="GL945482">
    <property type="protein sequence ID" value="EGN97364.1"/>
    <property type="molecule type" value="Genomic_DNA"/>
</dbReference>
<reference evidence="3" key="1">
    <citation type="journal article" date="2011" name="Science">
        <title>The plant cell wall-decomposing machinery underlies the functional diversity of forest fungi.</title>
        <authorList>
            <person name="Eastwood D.C."/>
            <person name="Floudas D."/>
            <person name="Binder M."/>
            <person name="Majcherczyk A."/>
            <person name="Schneider P."/>
            <person name="Aerts A."/>
            <person name="Asiegbu F.O."/>
            <person name="Baker S.E."/>
            <person name="Barry K."/>
            <person name="Bendiksby M."/>
            <person name="Blumentritt M."/>
            <person name="Coutinho P.M."/>
            <person name="Cullen D."/>
            <person name="de Vries R.P."/>
            <person name="Gathman A."/>
            <person name="Goodell B."/>
            <person name="Henrissat B."/>
            <person name="Ihrmark K."/>
            <person name="Kauserud H."/>
            <person name="Kohler A."/>
            <person name="LaButti K."/>
            <person name="Lapidus A."/>
            <person name="Lavin J.L."/>
            <person name="Lee Y.-H."/>
            <person name="Lindquist E."/>
            <person name="Lilly W."/>
            <person name="Lucas S."/>
            <person name="Morin E."/>
            <person name="Murat C."/>
            <person name="Oguiza J.A."/>
            <person name="Park J."/>
            <person name="Pisabarro A.G."/>
            <person name="Riley R."/>
            <person name="Rosling A."/>
            <person name="Salamov A."/>
            <person name="Schmidt O."/>
            <person name="Schmutz J."/>
            <person name="Skrede I."/>
            <person name="Stenlid J."/>
            <person name="Wiebenga A."/>
            <person name="Xie X."/>
            <person name="Kuees U."/>
            <person name="Hibbett D.S."/>
            <person name="Hoffmeister D."/>
            <person name="Hoegberg N."/>
            <person name="Martin F."/>
            <person name="Grigoriev I.V."/>
            <person name="Watkinson S.C."/>
        </authorList>
    </citation>
    <scope>NUCLEOTIDE SEQUENCE [LARGE SCALE GENOMIC DNA]</scope>
    <source>
        <strain evidence="3">strain S7.3</strain>
    </source>
</reference>
<sequence length="210" mass="23683">MQAITGPWPSLIREISIKALGDGGFEGYLEWGHARGRDFQCLASIAYLIDKLPKHTAPGAPQLEKWLQETRPVPPEFREDLVDTFRIFVALARDKRWSASLNRPTRVSPIEFVMIGVLIYSHRKSLSMTQLSSAIEKLRADVRSKHVDIRSNSKVTKDMLNFITLKVKSIGLRSDGEGDQPAMGTVVVPQTTKRKRAVLRSDDEDEDEEP</sequence>
<feature type="non-terminal residue" evidence="2">
    <location>
        <position position="210"/>
    </location>
</feature>
<dbReference type="STRING" id="936435.F8Q2F3"/>
<dbReference type="OrthoDB" id="5419821at2759"/>
<gene>
    <name evidence="2" type="ORF">SERLA73DRAFT_184045</name>
</gene>
<dbReference type="InParanoid" id="F8Q2F3"/>
<protein>
    <submittedName>
        <fullName evidence="2">Uncharacterized protein</fullName>
    </submittedName>
</protein>
<accession>F8Q2F3</accession>
<name>F8Q2F3_SERL3</name>
<organism evidence="3">
    <name type="scientific">Serpula lacrymans var. lacrymans (strain S7.3)</name>
    <name type="common">Dry rot fungus</name>
    <dbReference type="NCBI Taxonomy" id="936435"/>
    <lineage>
        <taxon>Eukaryota</taxon>
        <taxon>Fungi</taxon>
        <taxon>Dikarya</taxon>
        <taxon>Basidiomycota</taxon>
        <taxon>Agaricomycotina</taxon>
        <taxon>Agaricomycetes</taxon>
        <taxon>Agaricomycetidae</taxon>
        <taxon>Boletales</taxon>
        <taxon>Coniophorineae</taxon>
        <taxon>Serpulaceae</taxon>
        <taxon>Serpula</taxon>
    </lineage>
</organism>
<feature type="region of interest" description="Disordered" evidence="1">
    <location>
        <begin position="174"/>
        <end position="210"/>
    </location>
</feature>
<keyword evidence="3" id="KW-1185">Reference proteome</keyword>
<evidence type="ECO:0000313" key="3">
    <source>
        <dbReference type="Proteomes" id="UP000008063"/>
    </source>
</evidence>
<dbReference type="HOGENOM" id="CLU_1312812_0_0_1"/>
<dbReference type="AlphaFoldDB" id="F8Q2F3"/>